<sequence length="331" mass="35947">MNPKSSPCSGGGTIISFSVGNRLPYSVSLLDLPGKVHQVDIGLKEGDHTIASPEFELGTFKLNGQKTIMGRLRFGYSYDSKNQVITVCGTDYASAGSMTLITRPEGTDQLAFEYSASGFAADEAAPHQDWNYNTQLLPGVAKYFRDIARQANDAFIAALIEAQIYMVRVRSNLSDLRIDDYLNLCVVTSADGQFLGPYDPTAEYEEGVKINPLDSVYNGTTVVPAGTFFANVIGSDGDPKVRGLSWIELWRQMVNGGQQPVACTSYNFNGFACGPVDRGGHIIPGTVAHSIPNGSDVYIFPICAAHNNNDNVYMSAITYQTAVWLTNYMGR</sequence>
<dbReference type="EMBL" id="JAQGDS010000005">
    <property type="protein sequence ID" value="KAJ6260829.1"/>
    <property type="molecule type" value="Genomic_DNA"/>
</dbReference>
<dbReference type="Proteomes" id="UP001221413">
    <property type="component" value="Unassembled WGS sequence"/>
</dbReference>
<gene>
    <name evidence="1" type="ORF">Dda_5061</name>
</gene>
<accession>A0AAD6NJM1</accession>
<protein>
    <submittedName>
        <fullName evidence="1">Uncharacterized protein</fullName>
    </submittedName>
</protein>
<evidence type="ECO:0000313" key="2">
    <source>
        <dbReference type="Proteomes" id="UP001221413"/>
    </source>
</evidence>
<reference evidence="1" key="1">
    <citation type="submission" date="2023-01" db="EMBL/GenBank/DDBJ databases">
        <title>The chitinases involved in constricting ring structure development in the nematode-trapping fungus Drechslerella dactyloides.</title>
        <authorList>
            <person name="Wang R."/>
            <person name="Zhang L."/>
            <person name="Tang P."/>
            <person name="Li S."/>
            <person name="Liang L."/>
        </authorList>
    </citation>
    <scope>NUCLEOTIDE SEQUENCE</scope>
    <source>
        <strain evidence="1">YMF1.00031</strain>
    </source>
</reference>
<proteinExistence type="predicted"/>
<organism evidence="1 2">
    <name type="scientific">Drechslerella dactyloides</name>
    <name type="common">Nematode-trapping fungus</name>
    <name type="synonym">Arthrobotrys dactyloides</name>
    <dbReference type="NCBI Taxonomy" id="74499"/>
    <lineage>
        <taxon>Eukaryota</taxon>
        <taxon>Fungi</taxon>
        <taxon>Dikarya</taxon>
        <taxon>Ascomycota</taxon>
        <taxon>Pezizomycotina</taxon>
        <taxon>Orbiliomycetes</taxon>
        <taxon>Orbiliales</taxon>
        <taxon>Orbiliaceae</taxon>
        <taxon>Drechslerella</taxon>
    </lineage>
</organism>
<evidence type="ECO:0000313" key="1">
    <source>
        <dbReference type="EMBL" id="KAJ6260829.1"/>
    </source>
</evidence>
<comment type="caution">
    <text evidence="1">The sequence shown here is derived from an EMBL/GenBank/DDBJ whole genome shotgun (WGS) entry which is preliminary data.</text>
</comment>
<keyword evidence="2" id="KW-1185">Reference proteome</keyword>
<dbReference type="AlphaFoldDB" id="A0AAD6NJM1"/>
<name>A0AAD6NJM1_DREDA</name>